<gene>
    <name evidence="2" type="ORF">mvi_46070</name>
    <name evidence="3" type="ORF">QR79_17300</name>
</gene>
<sequence>MARTVTKMNEDQHVCSRSVRHHDKIESRSCQQVGQNIPSDHPDNLSAILSVIDSMPDNMLCDLHDGLPQERDDL</sequence>
<proteinExistence type="predicted"/>
<protein>
    <submittedName>
        <fullName evidence="2">Uncharacterized protein</fullName>
    </submittedName>
</protein>
<dbReference type="OrthoDB" id="7173678at2"/>
<accession>A0A0J6RDT4</accession>
<dbReference type="EMBL" id="AP024145">
    <property type="protein sequence ID" value="BCM86146.1"/>
    <property type="molecule type" value="Genomic_DNA"/>
</dbReference>
<reference evidence="3 4" key="1">
    <citation type="submission" date="2014-11" db="EMBL/GenBank/DDBJ databases">
        <title>Comparative genomics of Methylobacterium species.</title>
        <authorList>
            <person name="Chaudhry V."/>
            <person name="Patil P.B."/>
        </authorList>
    </citation>
    <scope>NUCLEOTIDE SEQUENCE [LARGE SCALE GENOMIC DNA]</scope>
    <source>
        <strain evidence="3 4">SE3.6</strain>
    </source>
</reference>
<evidence type="ECO:0000313" key="2">
    <source>
        <dbReference type="EMBL" id="BCM86146.1"/>
    </source>
</evidence>
<dbReference type="Proteomes" id="UP000036471">
    <property type="component" value="Unassembled WGS sequence"/>
</dbReference>
<evidence type="ECO:0000313" key="5">
    <source>
        <dbReference type="Proteomes" id="UP000663508"/>
    </source>
</evidence>
<evidence type="ECO:0000313" key="3">
    <source>
        <dbReference type="EMBL" id="KMO21080.1"/>
    </source>
</evidence>
<evidence type="ECO:0000256" key="1">
    <source>
        <dbReference type="SAM" id="MobiDB-lite"/>
    </source>
</evidence>
<dbReference type="KEGG" id="mind:mvi_46070"/>
<organism evidence="2 5">
    <name type="scientific">Methylobacterium indicum</name>
    <dbReference type="NCBI Taxonomy" id="1775910"/>
    <lineage>
        <taxon>Bacteria</taxon>
        <taxon>Pseudomonadati</taxon>
        <taxon>Pseudomonadota</taxon>
        <taxon>Alphaproteobacteria</taxon>
        <taxon>Hyphomicrobiales</taxon>
        <taxon>Methylobacteriaceae</taxon>
        <taxon>Methylobacterium</taxon>
    </lineage>
</organism>
<dbReference type="AlphaFoldDB" id="A0A0J6RDT4"/>
<keyword evidence="4" id="KW-1185">Reference proteome</keyword>
<dbReference type="RefSeq" id="WP_048425629.1">
    <property type="nucleotide sequence ID" value="NZ_AP024145.1"/>
</dbReference>
<feature type="region of interest" description="Disordered" evidence="1">
    <location>
        <begin position="1"/>
        <end position="25"/>
    </location>
</feature>
<accession>A0A147FLA0</accession>
<dbReference type="EMBL" id="JTHG01000157">
    <property type="protein sequence ID" value="KMO21080.1"/>
    <property type="molecule type" value="Genomic_DNA"/>
</dbReference>
<dbReference type="Proteomes" id="UP000663508">
    <property type="component" value="Chromosome"/>
</dbReference>
<reference evidence="2" key="2">
    <citation type="submission" date="2020-11" db="EMBL/GenBank/DDBJ databases">
        <title>Complete genome sequence of a novel pathogenic Methylobacterium strain isolated from rice in Vietnam.</title>
        <authorList>
            <person name="Lai K."/>
            <person name="Okazaki S."/>
            <person name="Higashi K."/>
            <person name="Mori H."/>
            <person name="Toyoda A."/>
            <person name="Kurokawa K."/>
        </authorList>
    </citation>
    <scope>NUCLEOTIDE SEQUENCE</scope>
    <source>
        <strain evidence="2">VL1</strain>
    </source>
</reference>
<evidence type="ECO:0000313" key="4">
    <source>
        <dbReference type="Proteomes" id="UP000036471"/>
    </source>
</evidence>
<name>A0A0J6RDT4_9HYPH</name>